<dbReference type="EMBL" id="BSTJ01000019">
    <property type="protein sequence ID" value="GLY81420.1"/>
    <property type="molecule type" value="Genomic_DNA"/>
</dbReference>
<gene>
    <name evidence="1" type="ORF">Airi01_096870</name>
</gene>
<evidence type="ECO:0000313" key="1">
    <source>
        <dbReference type="EMBL" id="GLY81420.1"/>
    </source>
</evidence>
<evidence type="ECO:0000313" key="2">
    <source>
        <dbReference type="Proteomes" id="UP001165135"/>
    </source>
</evidence>
<dbReference type="Proteomes" id="UP001165135">
    <property type="component" value="Unassembled WGS sequence"/>
</dbReference>
<proteinExistence type="predicted"/>
<name>A0A9W6RTH4_9ACTN</name>
<protein>
    <submittedName>
        <fullName evidence="1">Uncharacterized protein</fullName>
    </submittedName>
</protein>
<sequence>MNDVGGGSSPVATAEGGERVSPGMADVLMHRLFAVGLDLHAALTYIEANLGADVTVAKVHKAINGLDGAIKDFRGVVFDLRPEDSAGESGLRALVVEAVERACGPGRMCPALTLGHGIEAVIDPSAWQWVARLVHRTLALVPGERLPDVHVMITADPRPPTWLVMHLDAPTGDLTEVAGRIRALSGRGMDVSCQDLPRSPERSRIRLEWPLPAH</sequence>
<dbReference type="AlphaFoldDB" id="A0A9W6RTH4"/>
<reference evidence="1" key="1">
    <citation type="submission" date="2023-03" db="EMBL/GenBank/DDBJ databases">
        <title>Actinoallomurus iriomotensis NBRC 103681.</title>
        <authorList>
            <person name="Ichikawa N."/>
            <person name="Sato H."/>
            <person name="Tonouchi N."/>
        </authorList>
    </citation>
    <scope>NUCLEOTIDE SEQUENCE</scope>
    <source>
        <strain evidence="1">NBRC 103681</strain>
    </source>
</reference>
<organism evidence="1 2">
    <name type="scientific">Actinoallomurus iriomotensis</name>
    <dbReference type="NCBI Taxonomy" id="478107"/>
    <lineage>
        <taxon>Bacteria</taxon>
        <taxon>Bacillati</taxon>
        <taxon>Actinomycetota</taxon>
        <taxon>Actinomycetes</taxon>
        <taxon>Streptosporangiales</taxon>
        <taxon>Thermomonosporaceae</taxon>
        <taxon>Actinoallomurus</taxon>
    </lineage>
</organism>
<dbReference type="RefSeq" id="WP_285635859.1">
    <property type="nucleotide sequence ID" value="NZ_BSTJ01000019.1"/>
</dbReference>
<accession>A0A9W6RTH4</accession>
<comment type="caution">
    <text evidence="1">The sequence shown here is derived from an EMBL/GenBank/DDBJ whole genome shotgun (WGS) entry which is preliminary data.</text>
</comment>